<evidence type="ECO:0000313" key="2">
    <source>
        <dbReference type="Proteomes" id="UP001057452"/>
    </source>
</evidence>
<reference evidence="1" key="1">
    <citation type="submission" date="2022-05" db="EMBL/GenBank/DDBJ databases">
        <title>Chromosome-level genome of Chaenocephalus aceratus.</title>
        <authorList>
            <person name="Park H."/>
        </authorList>
    </citation>
    <scope>NUCLEOTIDE SEQUENCE</scope>
    <source>
        <strain evidence="1">KU_202001</strain>
    </source>
</reference>
<sequence>MMDLVTFEKENHKRIQAVESSFGPAGRHLCQPGRVLVGQGRLMKQGRRKPEPKVFFLFNDMLVYGSIILNGRWHKKQKVIPLEDIMLEDLEDKEGLSYKWLVRTPCKSFFVSADSLEEKQAWMEQIGNSRLNLLQRRGSRPGSTFAVTWIPDKAAYKCMRCFKVFSLIKRRHHCRRCGFLVCNGCSKQRAVIDHIHPTKRLRVCCLCHKKKEEMSRLRGDITRKTSTEEEDEGACSDEEEGGKTMQNQVSSSWLDYQNGNWGGSDTYCTANLDIVFENRVTRVC</sequence>
<dbReference type="EMBL" id="CM043795">
    <property type="protein sequence ID" value="KAI4818112.1"/>
    <property type="molecule type" value="Genomic_DNA"/>
</dbReference>
<keyword evidence="2" id="KW-1185">Reference proteome</keyword>
<dbReference type="Proteomes" id="UP001057452">
    <property type="component" value="Chromosome 11"/>
</dbReference>
<accession>A0ACB9WWL3</accession>
<name>A0ACB9WWL3_CHAAC</name>
<organism evidence="1 2">
    <name type="scientific">Chaenocephalus aceratus</name>
    <name type="common">Blackfin icefish</name>
    <name type="synonym">Chaenichthys aceratus</name>
    <dbReference type="NCBI Taxonomy" id="36190"/>
    <lineage>
        <taxon>Eukaryota</taxon>
        <taxon>Metazoa</taxon>
        <taxon>Chordata</taxon>
        <taxon>Craniata</taxon>
        <taxon>Vertebrata</taxon>
        <taxon>Euteleostomi</taxon>
        <taxon>Actinopterygii</taxon>
        <taxon>Neopterygii</taxon>
        <taxon>Teleostei</taxon>
        <taxon>Neoteleostei</taxon>
        <taxon>Acanthomorphata</taxon>
        <taxon>Eupercaria</taxon>
        <taxon>Perciformes</taxon>
        <taxon>Notothenioidei</taxon>
        <taxon>Channichthyidae</taxon>
        <taxon>Chaenocephalus</taxon>
    </lineage>
</organism>
<proteinExistence type="predicted"/>
<evidence type="ECO:0000313" key="1">
    <source>
        <dbReference type="EMBL" id="KAI4818112.1"/>
    </source>
</evidence>
<protein>
    <submittedName>
        <fullName evidence="1">Uncharacterized protein</fullName>
    </submittedName>
</protein>
<comment type="caution">
    <text evidence="1">The sequence shown here is derived from an EMBL/GenBank/DDBJ whole genome shotgun (WGS) entry which is preliminary data.</text>
</comment>
<gene>
    <name evidence="1" type="ORF">KUCAC02_011475</name>
</gene>